<keyword evidence="3" id="KW-1185">Reference proteome</keyword>
<evidence type="ECO:0000313" key="2">
    <source>
        <dbReference type="EMBL" id="REG90268.1"/>
    </source>
</evidence>
<protein>
    <recommendedName>
        <fullName evidence="1">DUF6603 domain-containing protein</fullName>
    </recommendedName>
</protein>
<proteinExistence type="predicted"/>
<sequence>MGKLSRLINHINDWFAPFEEFCKDENFRGELFASVGAKEPTDPAKNARLKEKQGKLLGLLQSVKDKFDVDEIEVGNIVAFGKLIAEMYVVSTTVAEMLEECSFQGVEENDKETKEIAVANALRAISKYFSFVLFKNKAPEVAAFGEALGIFTDEWNVTKRALGMALVFDLIDLLSPLVTPQINILTDTFGVPIHLQNPDLTAAGNVIGDAKDDFHQHIIKGIFLDLSILLQVLLNDKTKYNLGEFLVNYGYELSPEEDNFSNSARFANRVIQVQFLPGDLLKTNSVASELTDSIISFGTIPVMADGALPGAEPIGYQYLMKFELSATEIGFDNPEHTVDPASGIEIGDFKLRIPAELNGSMIWGQGVAGFDWVSSLPLDLDTVLELILPAPHKGLPANSGEPENVDLLERGDISLKISPKNVFIDGEEKIDVEFRLEMRDFVLAISGDDRDGFLQKILPDEAQIRASFSLTYSPRRNAWTLDGLDGRDGLFFMFKIGNVGFKKNKTLRIEIPALYFGLRPLVEKVDDKDVVRGAELEASIGLRLGIGPLDISADRMGLLAQLTFPEKADGNLMGANFELDLKPPSGIGFLLKGKYLTGGGFLYIDEDRGEYMGIAQLSFKNKYNIKAFGIILTKLPDGKKGFSFVLMLTVEKTFQLGMGFQLTGVGGLVGINRRVDVSKLQEGLRTNLYDNILFSENPMENPYGLLNAINTVFPVAEDQYVIGLMLQIAWGPKGLISIEAGFIVEFPEPVRLTIIGVLKALVQKKVKGKEITVLNLQCNFLGIFDFEKQFIRLDAVLFNSTLCDLKLDGDLALRIRYNSDPDFVLSVGGFHPNFQPPALELPAEIKRLRIILRSGNPSIIVLAYVAVTANTFQFGVAGELKFEKWGVKILGELSFDALFQFSPFCFEISVHFLLSASWKGREFAAIELNGLFSGPSPWHVEGSLSLKVWIFSKTVHLDESWGEGDDTRLESVRIIPLLTDDLTNPRNWESKEGSTRVLTTVRKQESPSANNFLHPNELLIVRQNTVPLSLKIDKFGERAPAGASKFDIKLIDREGMPLKATTVKNHFAPAQFLNMSDEKKLSSSSYELFDSGLSFEGLDEVMCSELMSTTAVEYETKIVDVPTVAPIIKRIKVQEVQANFTFGLRNNAIANSTLGKHIKPSKAVSQPLRERFTIVEKVDLTTFKETHAWTETEALQKLREIEKSTPRKKGKLMVLLNE</sequence>
<gene>
    <name evidence="2" type="ORF">C8N25_1075</name>
</gene>
<comment type="caution">
    <text evidence="2">The sequence shown here is derived from an EMBL/GenBank/DDBJ whole genome shotgun (WGS) entry which is preliminary data.</text>
</comment>
<dbReference type="EMBL" id="QUNF01000007">
    <property type="protein sequence ID" value="REG90268.1"/>
    <property type="molecule type" value="Genomic_DNA"/>
</dbReference>
<accession>A0A3E0DW27</accession>
<dbReference type="Proteomes" id="UP000256405">
    <property type="component" value="Unassembled WGS sequence"/>
</dbReference>
<reference evidence="2 3" key="1">
    <citation type="submission" date="2018-08" db="EMBL/GenBank/DDBJ databases">
        <title>Genomic Encyclopedia of Archaeal and Bacterial Type Strains, Phase II (KMG-II): from individual species to whole genera.</title>
        <authorList>
            <person name="Goeker M."/>
        </authorList>
    </citation>
    <scope>NUCLEOTIDE SEQUENCE [LARGE SCALE GENOMIC DNA]</scope>
    <source>
        <strain evidence="2 3">DSM 15986</strain>
    </source>
</reference>
<organism evidence="2 3">
    <name type="scientific">Algoriphagus antarcticus</name>
    <dbReference type="NCBI Taxonomy" id="238540"/>
    <lineage>
        <taxon>Bacteria</taxon>
        <taxon>Pseudomonadati</taxon>
        <taxon>Bacteroidota</taxon>
        <taxon>Cytophagia</taxon>
        <taxon>Cytophagales</taxon>
        <taxon>Cyclobacteriaceae</taxon>
        <taxon>Algoriphagus</taxon>
    </lineage>
</organism>
<evidence type="ECO:0000259" key="1">
    <source>
        <dbReference type="Pfam" id="PF20248"/>
    </source>
</evidence>
<dbReference type="AlphaFoldDB" id="A0A3E0DW27"/>
<evidence type="ECO:0000313" key="3">
    <source>
        <dbReference type="Proteomes" id="UP000256405"/>
    </source>
</evidence>
<feature type="domain" description="DUF6603" evidence="1">
    <location>
        <begin position="532"/>
        <end position="1078"/>
    </location>
</feature>
<name>A0A3E0DW27_9BACT</name>
<dbReference type="InterPro" id="IPR046538">
    <property type="entry name" value="DUF6603"/>
</dbReference>
<dbReference type="Pfam" id="PF20248">
    <property type="entry name" value="DUF6603"/>
    <property type="match status" value="1"/>
</dbReference>